<gene>
    <name evidence="1" type="ORF">OS493_003827</name>
</gene>
<evidence type="ECO:0000313" key="1">
    <source>
        <dbReference type="EMBL" id="KAJ7394148.1"/>
    </source>
</evidence>
<organism evidence="1 2">
    <name type="scientific">Desmophyllum pertusum</name>
    <dbReference type="NCBI Taxonomy" id="174260"/>
    <lineage>
        <taxon>Eukaryota</taxon>
        <taxon>Metazoa</taxon>
        <taxon>Cnidaria</taxon>
        <taxon>Anthozoa</taxon>
        <taxon>Hexacorallia</taxon>
        <taxon>Scleractinia</taxon>
        <taxon>Caryophylliina</taxon>
        <taxon>Caryophylliidae</taxon>
        <taxon>Desmophyllum</taxon>
    </lineage>
</organism>
<sequence>MSLPRFVTKIVGGKLVTVPEYRDTSSSRQSGYNLNATYPFGRYDPVAAHKIGSRTYSVLPPISDGHSSQATSENQLAQRVTDALSNVSKQKLLNVKAQVFSPG</sequence>
<dbReference type="EMBL" id="MU825397">
    <property type="protein sequence ID" value="KAJ7394148.1"/>
    <property type="molecule type" value="Genomic_DNA"/>
</dbReference>
<reference evidence="1" key="1">
    <citation type="submission" date="2023-01" db="EMBL/GenBank/DDBJ databases">
        <title>Genome assembly of the deep-sea coral Lophelia pertusa.</title>
        <authorList>
            <person name="Herrera S."/>
            <person name="Cordes E."/>
        </authorList>
    </citation>
    <scope>NUCLEOTIDE SEQUENCE</scope>
    <source>
        <strain evidence="1">USNM1676648</strain>
        <tissue evidence="1">Polyp</tissue>
    </source>
</reference>
<accession>A0A9X0A6R2</accession>
<keyword evidence="2" id="KW-1185">Reference proteome</keyword>
<comment type="caution">
    <text evidence="1">The sequence shown here is derived from an EMBL/GenBank/DDBJ whole genome shotgun (WGS) entry which is preliminary data.</text>
</comment>
<dbReference type="Proteomes" id="UP001163046">
    <property type="component" value="Unassembled WGS sequence"/>
</dbReference>
<protein>
    <submittedName>
        <fullName evidence="1">Uncharacterized protein</fullName>
    </submittedName>
</protein>
<proteinExistence type="predicted"/>
<name>A0A9X0A6R2_9CNID</name>
<evidence type="ECO:0000313" key="2">
    <source>
        <dbReference type="Proteomes" id="UP001163046"/>
    </source>
</evidence>
<dbReference type="AlphaFoldDB" id="A0A9X0A6R2"/>